<dbReference type="GO" id="GO:0009249">
    <property type="term" value="P:protein lipoylation"/>
    <property type="evidence" value="ECO:0007669"/>
    <property type="project" value="UniProtKB-UniRule"/>
</dbReference>
<feature type="binding site" evidence="9">
    <location>
        <position position="167"/>
    </location>
    <ligand>
        <name>[4Fe-4S] cluster</name>
        <dbReference type="ChEBI" id="CHEBI:49883"/>
        <label>2</label>
        <note>4Fe-4S-S-AdoMet</note>
    </ligand>
</feature>
<evidence type="ECO:0000256" key="6">
    <source>
        <dbReference type="ARBA" id="ARBA00023004"/>
    </source>
</evidence>
<dbReference type="InterPro" id="IPR031691">
    <property type="entry name" value="LIAS_N"/>
</dbReference>
<dbReference type="FunFam" id="3.20.20.70:FF:000036">
    <property type="entry name" value="Lipoyl synthase, mitochondrial"/>
    <property type="match status" value="1"/>
</dbReference>
<gene>
    <name evidence="12" type="ORF">Fcan01_26223</name>
</gene>
<feature type="domain" description="Radical SAM core" evidence="11">
    <location>
        <begin position="145"/>
        <end position="364"/>
    </location>
</feature>
<dbReference type="PANTHER" id="PTHR10949">
    <property type="entry name" value="LIPOYL SYNTHASE"/>
    <property type="match status" value="1"/>
</dbReference>
<dbReference type="NCBIfam" id="NF009544">
    <property type="entry name" value="PRK12928.1"/>
    <property type="match status" value="1"/>
</dbReference>
<dbReference type="SFLD" id="SFLDG01058">
    <property type="entry name" value="lipoyl_synthase_like"/>
    <property type="match status" value="1"/>
</dbReference>
<keyword evidence="13" id="KW-1185">Reference proteome</keyword>
<proteinExistence type="inferred from homology"/>
<comment type="catalytic activity">
    <reaction evidence="8 9">
        <text>[[Fe-S] cluster scaffold protein carrying a second [4Fe-4S](2+) cluster] + N(6)-octanoyl-L-lysyl-[protein] + 2 oxidized [2Fe-2S]-[ferredoxin] + 2 S-adenosyl-L-methionine + 4 H(+) = [[Fe-S] cluster scaffold protein] + N(6)-[(R)-dihydrolipoyl]-L-lysyl-[protein] + 4 Fe(3+) + 2 hydrogen sulfide + 2 5'-deoxyadenosine + 2 L-methionine + 2 reduced [2Fe-2S]-[ferredoxin]</text>
        <dbReference type="Rhea" id="RHEA:16585"/>
        <dbReference type="Rhea" id="RHEA-COMP:9928"/>
        <dbReference type="Rhea" id="RHEA-COMP:10000"/>
        <dbReference type="Rhea" id="RHEA-COMP:10001"/>
        <dbReference type="Rhea" id="RHEA-COMP:10475"/>
        <dbReference type="Rhea" id="RHEA-COMP:14568"/>
        <dbReference type="Rhea" id="RHEA-COMP:14569"/>
        <dbReference type="ChEBI" id="CHEBI:15378"/>
        <dbReference type="ChEBI" id="CHEBI:17319"/>
        <dbReference type="ChEBI" id="CHEBI:29034"/>
        <dbReference type="ChEBI" id="CHEBI:29919"/>
        <dbReference type="ChEBI" id="CHEBI:33722"/>
        <dbReference type="ChEBI" id="CHEBI:33737"/>
        <dbReference type="ChEBI" id="CHEBI:33738"/>
        <dbReference type="ChEBI" id="CHEBI:57844"/>
        <dbReference type="ChEBI" id="CHEBI:59789"/>
        <dbReference type="ChEBI" id="CHEBI:78809"/>
        <dbReference type="ChEBI" id="CHEBI:83100"/>
        <dbReference type="EC" id="2.8.1.8"/>
    </reaction>
</comment>
<dbReference type="Pfam" id="PF16881">
    <property type="entry name" value="LIAS_N"/>
    <property type="match status" value="1"/>
</dbReference>
<feature type="region of interest" description="Disordered" evidence="10">
    <location>
        <begin position="38"/>
        <end position="64"/>
    </location>
</feature>
<protein>
    <recommendedName>
        <fullName evidence="9">Lipoyl synthase, mitochondrial</fullName>
        <ecNumber evidence="9">2.8.1.8</ecNumber>
    </recommendedName>
    <alternativeName>
        <fullName evidence="9">Lipoate synthase</fullName>
        <shortName evidence="9">LS</shortName>
        <shortName evidence="9">Lip-syn</shortName>
    </alternativeName>
    <alternativeName>
        <fullName evidence="9">Lipoic acid synthase</fullName>
    </alternativeName>
</protein>
<feature type="binding site" evidence="9">
    <location>
        <position position="140"/>
    </location>
    <ligand>
        <name>[4Fe-4S] cluster</name>
        <dbReference type="ChEBI" id="CHEBI:49883"/>
        <label>1</label>
    </ligand>
</feature>
<sequence length="399" mass="44092">MSIARKNLVSLFIRPNTSSVNSTTSLLSFHYHRKQSDSTTATALKGSNPGGSTDKKHQEFKDGPDLSDFISGTVASGETWEGYKGKLKREKGESERLRLPPWLKTEIPMGKNYAKLKETLRGLNLSTVCEEARCPNIGECWGGGPDQVATATIMLMGDTCTRGCRFCSVKTSRAPPPLDPNEPEHTAKAIAAWGLDYVVLTSVDRDDLPDQGSHHIASTVEHLKKEIPKLLVEVLSPDFRGNVDHVGNVVRSGLDVFAHNIETVERLTPFVRDPRAKYRQTLSVLEHAKQIVPSLVTKSSIMLGLGESDEEVLQTMTDLRTSGVDCVTLGQYMQPTKRHLKVVEYVTPEKFKHWEDVGSQLGFLYTASGPLVRSSYKAGEFFISNIIEARKNSTNESST</sequence>
<dbReference type="SUPFAM" id="SSF102114">
    <property type="entry name" value="Radical SAM enzymes"/>
    <property type="match status" value="1"/>
</dbReference>
<evidence type="ECO:0000313" key="12">
    <source>
        <dbReference type="EMBL" id="OXA38969.1"/>
    </source>
</evidence>
<dbReference type="EMBL" id="LNIX01000042">
    <property type="protein sequence ID" value="OXA38969.1"/>
    <property type="molecule type" value="Genomic_DNA"/>
</dbReference>
<accession>A0A226D175</accession>
<dbReference type="InterPro" id="IPR007197">
    <property type="entry name" value="rSAM"/>
</dbReference>
<comment type="function">
    <text evidence="9">Catalyzes the radical-mediated insertion of two sulfur atoms into the C-6 and C-8 positions of the octanoyl moiety bound to the lipoyl domains of lipoate-dependent enzymes, thereby converting the octanoylated domains into lipoylated derivatives.</text>
</comment>
<evidence type="ECO:0000256" key="8">
    <source>
        <dbReference type="ARBA" id="ARBA00047326"/>
    </source>
</evidence>
<feature type="binding site" evidence="9">
    <location>
        <position position="134"/>
    </location>
    <ligand>
        <name>[4Fe-4S] cluster</name>
        <dbReference type="ChEBI" id="CHEBI:49883"/>
        <label>1</label>
    </ligand>
</feature>
<dbReference type="Proteomes" id="UP000198287">
    <property type="component" value="Unassembled WGS sequence"/>
</dbReference>
<dbReference type="GO" id="GO:0051539">
    <property type="term" value="F:4 iron, 4 sulfur cluster binding"/>
    <property type="evidence" value="ECO:0007669"/>
    <property type="project" value="UniProtKB-UniRule"/>
</dbReference>
<dbReference type="EC" id="2.8.1.8" evidence="9"/>
<keyword evidence="5 9" id="KW-0479">Metal-binding</keyword>
<comment type="pathway">
    <text evidence="9">Protein modification; protein lipoylation via endogenous pathway; protein N(6)-(lipoyl)lysine from octanoyl-[acyl-carrier-protein]: step 2/2.</text>
</comment>
<keyword evidence="6 9" id="KW-0408">Iron</keyword>
<comment type="subcellular location">
    <subcellularLocation>
        <location evidence="1 9">Mitochondrion</location>
    </subcellularLocation>
</comment>
<evidence type="ECO:0000256" key="10">
    <source>
        <dbReference type="SAM" id="MobiDB-lite"/>
    </source>
</evidence>
<keyword evidence="7 9" id="KW-0411">Iron-sulfur</keyword>
<evidence type="ECO:0000256" key="4">
    <source>
        <dbReference type="ARBA" id="ARBA00022691"/>
    </source>
</evidence>
<organism evidence="12 13">
    <name type="scientific">Folsomia candida</name>
    <name type="common">Springtail</name>
    <dbReference type="NCBI Taxonomy" id="158441"/>
    <lineage>
        <taxon>Eukaryota</taxon>
        <taxon>Metazoa</taxon>
        <taxon>Ecdysozoa</taxon>
        <taxon>Arthropoda</taxon>
        <taxon>Hexapoda</taxon>
        <taxon>Collembola</taxon>
        <taxon>Entomobryomorpha</taxon>
        <taxon>Isotomoidea</taxon>
        <taxon>Isotomidae</taxon>
        <taxon>Proisotominae</taxon>
        <taxon>Folsomia</taxon>
    </lineage>
</organism>
<dbReference type="InterPro" id="IPR006638">
    <property type="entry name" value="Elp3/MiaA/NifB-like_rSAM"/>
</dbReference>
<dbReference type="SFLD" id="SFLDF00271">
    <property type="entry name" value="lipoyl_synthase"/>
    <property type="match status" value="1"/>
</dbReference>
<dbReference type="GO" id="GO:0016992">
    <property type="term" value="F:lipoate synthase activity"/>
    <property type="evidence" value="ECO:0007669"/>
    <property type="project" value="UniProtKB-UniRule"/>
</dbReference>
<dbReference type="OrthoDB" id="3231at2759"/>
<evidence type="ECO:0000256" key="1">
    <source>
        <dbReference type="ARBA" id="ARBA00004173"/>
    </source>
</evidence>
<dbReference type="Pfam" id="PF04055">
    <property type="entry name" value="Radical_SAM"/>
    <property type="match status" value="1"/>
</dbReference>
<dbReference type="GO" id="GO:0046872">
    <property type="term" value="F:metal ion binding"/>
    <property type="evidence" value="ECO:0007669"/>
    <property type="project" value="UniProtKB-KW"/>
</dbReference>
<evidence type="ECO:0000256" key="9">
    <source>
        <dbReference type="HAMAP-Rule" id="MF_03123"/>
    </source>
</evidence>
<comment type="caution">
    <text evidence="12">The sequence shown here is derived from an EMBL/GenBank/DDBJ whole genome shotgun (WGS) entry which is preliminary data.</text>
</comment>
<feature type="compositionally biased region" description="Basic and acidic residues" evidence="10">
    <location>
        <begin position="53"/>
        <end position="64"/>
    </location>
</feature>
<feature type="binding site" evidence="9">
    <location>
        <position position="164"/>
    </location>
    <ligand>
        <name>[4Fe-4S] cluster</name>
        <dbReference type="ChEBI" id="CHEBI:49883"/>
        <label>2</label>
        <note>4Fe-4S-S-AdoMet</note>
    </ligand>
</feature>
<evidence type="ECO:0000256" key="5">
    <source>
        <dbReference type="ARBA" id="ARBA00022723"/>
    </source>
</evidence>
<dbReference type="SFLD" id="SFLDS00029">
    <property type="entry name" value="Radical_SAM"/>
    <property type="match status" value="1"/>
</dbReference>
<keyword evidence="2 9" id="KW-0004">4Fe-4S</keyword>
<keyword evidence="3 9" id="KW-0808">Transferase</keyword>
<evidence type="ECO:0000313" key="13">
    <source>
        <dbReference type="Proteomes" id="UP000198287"/>
    </source>
</evidence>
<dbReference type="HAMAP" id="MF_00206">
    <property type="entry name" value="Lipoyl_synth"/>
    <property type="match status" value="1"/>
</dbReference>
<comment type="cofactor">
    <cofactor evidence="9">
        <name>[4Fe-4S] cluster</name>
        <dbReference type="ChEBI" id="CHEBI:49883"/>
    </cofactor>
    <text evidence="9">Binds 2 [4Fe-4S] clusters per subunit. One cluster is coordinated with 3 cysteines and an exchangeable S-adenosyl-L-methionine.</text>
</comment>
<dbReference type="NCBIfam" id="TIGR00510">
    <property type="entry name" value="lipA"/>
    <property type="match status" value="1"/>
</dbReference>
<dbReference type="PROSITE" id="PS51918">
    <property type="entry name" value="RADICAL_SAM"/>
    <property type="match status" value="1"/>
</dbReference>
<dbReference type="CDD" id="cd01335">
    <property type="entry name" value="Radical_SAM"/>
    <property type="match status" value="1"/>
</dbReference>
<dbReference type="Gene3D" id="3.20.20.70">
    <property type="entry name" value="Aldolase class I"/>
    <property type="match status" value="1"/>
</dbReference>
<dbReference type="OMA" id="PYCDIDF"/>
<feature type="binding site" evidence="9">
    <location>
        <position position="160"/>
    </location>
    <ligand>
        <name>[4Fe-4S] cluster</name>
        <dbReference type="ChEBI" id="CHEBI:49883"/>
        <label>2</label>
        <note>4Fe-4S-S-AdoMet</note>
    </ligand>
</feature>
<dbReference type="STRING" id="158441.A0A226D175"/>
<dbReference type="PANTHER" id="PTHR10949:SF0">
    <property type="entry name" value="LIPOYL SYNTHASE, MITOCHONDRIAL"/>
    <property type="match status" value="1"/>
</dbReference>
<evidence type="ECO:0000256" key="3">
    <source>
        <dbReference type="ARBA" id="ARBA00022679"/>
    </source>
</evidence>
<dbReference type="GO" id="GO:0005739">
    <property type="term" value="C:mitochondrion"/>
    <property type="evidence" value="ECO:0007669"/>
    <property type="project" value="UniProtKB-SubCell"/>
</dbReference>
<evidence type="ECO:0000256" key="7">
    <source>
        <dbReference type="ARBA" id="ARBA00023014"/>
    </source>
</evidence>
<dbReference type="InterPro" id="IPR003698">
    <property type="entry name" value="Lipoyl_synth"/>
</dbReference>
<dbReference type="SMART" id="SM00729">
    <property type="entry name" value="Elp3"/>
    <property type="match status" value="1"/>
</dbReference>
<comment type="similarity">
    <text evidence="9">Belongs to the radical SAM superfamily. Lipoyl synthase family.</text>
</comment>
<reference evidence="12 13" key="1">
    <citation type="submission" date="2015-12" db="EMBL/GenBank/DDBJ databases">
        <title>The genome of Folsomia candida.</title>
        <authorList>
            <person name="Faddeeva A."/>
            <person name="Derks M.F."/>
            <person name="Anvar Y."/>
            <person name="Smit S."/>
            <person name="Van Straalen N."/>
            <person name="Roelofs D."/>
        </authorList>
    </citation>
    <scope>NUCLEOTIDE SEQUENCE [LARGE SCALE GENOMIC DNA]</scope>
    <source>
        <strain evidence="12 13">VU population</strain>
        <tissue evidence="12">Whole body</tissue>
    </source>
</reference>
<dbReference type="NCBIfam" id="NF004019">
    <property type="entry name" value="PRK05481.1"/>
    <property type="match status" value="1"/>
</dbReference>
<feature type="binding site" evidence="9">
    <location>
        <position position="375"/>
    </location>
    <ligand>
        <name>[4Fe-4S] cluster</name>
        <dbReference type="ChEBI" id="CHEBI:49883"/>
        <label>1</label>
    </ligand>
</feature>
<dbReference type="InterPro" id="IPR058240">
    <property type="entry name" value="rSAM_sf"/>
</dbReference>
<dbReference type="AlphaFoldDB" id="A0A226D175"/>
<feature type="binding site" evidence="9">
    <location>
        <position position="129"/>
    </location>
    <ligand>
        <name>[4Fe-4S] cluster</name>
        <dbReference type="ChEBI" id="CHEBI:49883"/>
        <label>1</label>
    </ligand>
</feature>
<keyword evidence="9" id="KW-0496">Mitochondrion</keyword>
<name>A0A226D175_FOLCA</name>
<evidence type="ECO:0000259" key="11">
    <source>
        <dbReference type="PROSITE" id="PS51918"/>
    </source>
</evidence>
<keyword evidence="4 9" id="KW-0949">S-adenosyl-L-methionine</keyword>
<dbReference type="UniPathway" id="UPA00538">
    <property type="reaction ID" value="UER00593"/>
</dbReference>
<evidence type="ECO:0000256" key="2">
    <source>
        <dbReference type="ARBA" id="ARBA00022485"/>
    </source>
</evidence>
<dbReference type="InterPro" id="IPR013785">
    <property type="entry name" value="Aldolase_TIM"/>
</dbReference>